<reference evidence="3" key="1">
    <citation type="submission" date="2022-01" db="EMBL/GenBank/DDBJ databases">
        <title>Genome-Based Taxonomic Classification of the Phylum Actinobacteria.</title>
        <authorList>
            <person name="Gao Y."/>
        </authorList>
    </citation>
    <scope>NUCLEOTIDE SEQUENCE</scope>
    <source>
        <strain evidence="3">KLBMP 8922</strain>
    </source>
</reference>
<keyword evidence="4" id="KW-1185">Reference proteome</keyword>
<dbReference type="Proteomes" id="UP001165378">
    <property type="component" value="Unassembled WGS sequence"/>
</dbReference>
<feature type="transmembrane region" description="Helical" evidence="1">
    <location>
        <begin position="115"/>
        <end position="134"/>
    </location>
</feature>
<sequence>MSAGISEVSPSPRPVAVVRPLKNWARAASVSVGVVGTLALFSAVVQLKRAGEFSGLGQEDWDGQNVFADPLLWFAWGVPMMLLFAAAIPFIVWFHRARANVDVIAPGPRNLGKGMAIGGWFIPLASAVIPAVVAHDTWKGSVGPQPADAGTSRVRHVVIWGWALTFAAGWFLYGRMLLARSYAGEVESGEVTAAEYFDAAQRSCVLGAFSGICLTVAAVFAVTMVHRITTMQSDPR</sequence>
<proteinExistence type="predicted"/>
<accession>A0AA41PWP0</accession>
<name>A0AA41PWP0_9ACTN</name>
<feature type="transmembrane region" description="Helical" evidence="1">
    <location>
        <begin position="154"/>
        <end position="173"/>
    </location>
</feature>
<evidence type="ECO:0000313" key="4">
    <source>
        <dbReference type="Proteomes" id="UP001165378"/>
    </source>
</evidence>
<dbReference type="RefSeq" id="WP_235051250.1">
    <property type="nucleotide sequence ID" value="NZ_JAKFHA010000003.1"/>
</dbReference>
<organism evidence="3 4">
    <name type="scientific">Yinghuangia soli</name>
    <dbReference type="NCBI Taxonomy" id="2908204"/>
    <lineage>
        <taxon>Bacteria</taxon>
        <taxon>Bacillati</taxon>
        <taxon>Actinomycetota</taxon>
        <taxon>Actinomycetes</taxon>
        <taxon>Kitasatosporales</taxon>
        <taxon>Streptomycetaceae</taxon>
        <taxon>Yinghuangia</taxon>
    </lineage>
</organism>
<keyword evidence="1" id="KW-0472">Membrane</keyword>
<feature type="transmembrane region" description="Helical" evidence="1">
    <location>
        <begin position="27"/>
        <end position="47"/>
    </location>
</feature>
<dbReference type="InterPro" id="IPR025565">
    <property type="entry name" value="DUF4328"/>
</dbReference>
<feature type="domain" description="DUF4328" evidence="2">
    <location>
        <begin position="68"/>
        <end position="229"/>
    </location>
</feature>
<evidence type="ECO:0000256" key="1">
    <source>
        <dbReference type="SAM" id="Phobius"/>
    </source>
</evidence>
<keyword evidence="1" id="KW-1133">Transmembrane helix</keyword>
<feature type="transmembrane region" description="Helical" evidence="1">
    <location>
        <begin position="204"/>
        <end position="226"/>
    </location>
</feature>
<comment type="caution">
    <text evidence="3">The sequence shown here is derived from an EMBL/GenBank/DDBJ whole genome shotgun (WGS) entry which is preliminary data.</text>
</comment>
<dbReference type="AlphaFoldDB" id="A0AA41PWP0"/>
<feature type="transmembrane region" description="Helical" evidence="1">
    <location>
        <begin position="71"/>
        <end position="94"/>
    </location>
</feature>
<evidence type="ECO:0000313" key="3">
    <source>
        <dbReference type="EMBL" id="MCF2527103.1"/>
    </source>
</evidence>
<evidence type="ECO:0000259" key="2">
    <source>
        <dbReference type="Pfam" id="PF14219"/>
    </source>
</evidence>
<keyword evidence="1" id="KW-0812">Transmembrane</keyword>
<dbReference type="Pfam" id="PF14219">
    <property type="entry name" value="DUF4328"/>
    <property type="match status" value="1"/>
</dbReference>
<dbReference type="EMBL" id="JAKFHA010000003">
    <property type="protein sequence ID" value="MCF2527103.1"/>
    <property type="molecule type" value="Genomic_DNA"/>
</dbReference>
<protein>
    <submittedName>
        <fullName evidence="3">DUF4328 domain-containing protein</fullName>
    </submittedName>
</protein>
<gene>
    <name evidence="3" type="ORF">LZ495_07715</name>
</gene>